<feature type="transmembrane region" description="Helical" evidence="1">
    <location>
        <begin position="12"/>
        <end position="29"/>
    </location>
</feature>
<reference evidence="3" key="1">
    <citation type="journal article" date="2014" name="Front. Microbiol.">
        <title>High frequency of phylogenetically diverse reductive dehalogenase-homologous genes in deep subseafloor sedimentary metagenomes.</title>
        <authorList>
            <person name="Kawai M."/>
            <person name="Futagami T."/>
            <person name="Toyoda A."/>
            <person name="Takaki Y."/>
            <person name="Nishi S."/>
            <person name="Hori S."/>
            <person name="Arai W."/>
            <person name="Tsubouchi T."/>
            <person name="Morono Y."/>
            <person name="Uchiyama I."/>
            <person name="Ito T."/>
            <person name="Fujiyama A."/>
            <person name="Inagaki F."/>
            <person name="Takami H."/>
        </authorList>
    </citation>
    <scope>NUCLEOTIDE SEQUENCE</scope>
    <source>
        <strain evidence="3">Expedition CK06-06</strain>
    </source>
</reference>
<feature type="non-terminal residue" evidence="3">
    <location>
        <position position="230"/>
    </location>
</feature>
<feature type="domain" description="LysM" evidence="2">
    <location>
        <begin position="58"/>
        <end position="111"/>
    </location>
</feature>
<protein>
    <recommendedName>
        <fullName evidence="2">LysM domain-containing protein</fullName>
    </recommendedName>
</protein>
<dbReference type="SMART" id="SM00257">
    <property type="entry name" value="LysM"/>
    <property type="match status" value="2"/>
</dbReference>
<keyword evidence="1" id="KW-0812">Transmembrane</keyword>
<comment type="caution">
    <text evidence="3">The sequence shown here is derived from an EMBL/GenBank/DDBJ whole genome shotgun (WGS) entry which is preliminary data.</text>
</comment>
<dbReference type="InterPro" id="IPR036779">
    <property type="entry name" value="LysM_dom_sf"/>
</dbReference>
<name>X0TUA1_9ZZZZ</name>
<accession>X0TUA1</accession>
<dbReference type="InterPro" id="IPR018392">
    <property type="entry name" value="LysM"/>
</dbReference>
<dbReference type="Gene3D" id="3.10.350.10">
    <property type="entry name" value="LysM domain"/>
    <property type="match status" value="2"/>
</dbReference>
<gene>
    <name evidence="3" type="ORF">S01H1_29638</name>
</gene>
<evidence type="ECO:0000259" key="2">
    <source>
        <dbReference type="PROSITE" id="PS51782"/>
    </source>
</evidence>
<sequence>MKKEFRTVEKILHIIFFSAFVIFFTQQLLTAQNASEPHLVFKKSVVVKKYKDGQAYTEPHSVKKGEHLWKILREHYSLSSSKIAFYCKIAKVVNPEIKEIDRIYPNQNLLIPYHYIKNLKAEHGSGDIKPSDVEHVVREGEHLAKLLRDNYNLSENIIFNRRTYMLIKEANPEIEDINELYQDQKIIIPGEILAFRDYLHEGKIAKASVNETIASDVPSREENRVRANSA</sequence>
<keyword evidence="1" id="KW-0472">Membrane</keyword>
<organism evidence="3">
    <name type="scientific">marine sediment metagenome</name>
    <dbReference type="NCBI Taxonomy" id="412755"/>
    <lineage>
        <taxon>unclassified sequences</taxon>
        <taxon>metagenomes</taxon>
        <taxon>ecological metagenomes</taxon>
    </lineage>
</organism>
<proteinExistence type="predicted"/>
<keyword evidence="1" id="KW-1133">Transmembrane helix</keyword>
<evidence type="ECO:0000313" key="3">
    <source>
        <dbReference type="EMBL" id="GAF91747.1"/>
    </source>
</evidence>
<dbReference type="AlphaFoldDB" id="X0TUA1"/>
<dbReference type="EMBL" id="BARS01018193">
    <property type="protein sequence ID" value="GAF91747.1"/>
    <property type="molecule type" value="Genomic_DNA"/>
</dbReference>
<dbReference type="PROSITE" id="PS51782">
    <property type="entry name" value="LYSM"/>
    <property type="match status" value="1"/>
</dbReference>
<evidence type="ECO:0000256" key="1">
    <source>
        <dbReference type="SAM" id="Phobius"/>
    </source>
</evidence>